<evidence type="ECO:0000313" key="3">
    <source>
        <dbReference type="Proteomes" id="UP000007110"/>
    </source>
</evidence>
<dbReference type="OrthoDB" id="10279574at2759"/>
<feature type="signal peptide" evidence="1">
    <location>
        <begin position="1"/>
        <end position="21"/>
    </location>
</feature>
<dbReference type="AlphaFoldDB" id="A0A7M7NS41"/>
<dbReference type="Proteomes" id="UP000007110">
    <property type="component" value="Unassembled WGS sequence"/>
</dbReference>
<keyword evidence="1" id="KW-0732">Signal</keyword>
<evidence type="ECO:0008006" key="4">
    <source>
        <dbReference type="Google" id="ProtNLM"/>
    </source>
</evidence>
<dbReference type="GeneID" id="115923746"/>
<dbReference type="InterPro" id="IPR012674">
    <property type="entry name" value="Calycin"/>
</dbReference>
<proteinExistence type="predicted"/>
<dbReference type="Gene3D" id="2.40.128.20">
    <property type="match status" value="1"/>
</dbReference>
<accession>A0A7M7NS41</accession>
<dbReference type="InParanoid" id="A0A7M7NS41"/>
<protein>
    <recommendedName>
        <fullName evidence="4">Lipocalin/cytosolic fatty-acid binding domain-containing protein</fullName>
    </recommendedName>
</protein>
<dbReference type="KEGG" id="spu:115923746"/>
<keyword evidence="3" id="KW-1185">Reference proteome</keyword>
<dbReference type="RefSeq" id="XP_030840886.1">
    <property type="nucleotide sequence ID" value="XM_030985026.1"/>
</dbReference>
<feature type="chain" id="PRO_5029611127" description="Lipocalin/cytosolic fatty-acid binding domain-containing protein" evidence="1">
    <location>
        <begin position="22"/>
        <end position="194"/>
    </location>
</feature>
<dbReference type="OMA" id="LLDYWIF"/>
<dbReference type="PANTHER" id="PTHR37437:SF1">
    <property type="entry name" value="LIPOCALIN-RELATED PROTEIN"/>
    <property type="match status" value="1"/>
</dbReference>
<sequence>MAQRVYILALVLAVSFFTIECMHTVPELIPEAYVGRWYQVYSNRWADLGIQVIEPDCVSVDYGIINATYVTVYNANWLFDEERTDDINGYAYIPDLDKPGALIVVLEGVPLLLDYWIFKLGPIVNGQYQYSLITDAEDSARPLFVLTRDLDVFAELYDQEVREYLPLHDYVDGFKTPYATNQNASCIYPPLNRN</sequence>
<dbReference type="EnsemblMetazoa" id="XM_030985026">
    <property type="protein sequence ID" value="XP_030840886"/>
    <property type="gene ID" value="LOC115923746"/>
</dbReference>
<reference evidence="3" key="1">
    <citation type="submission" date="2015-02" db="EMBL/GenBank/DDBJ databases">
        <title>Genome sequencing for Strongylocentrotus purpuratus.</title>
        <authorList>
            <person name="Murali S."/>
            <person name="Liu Y."/>
            <person name="Vee V."/>
            <person name="English A."/>
            <person name="Wang M."/>
            <person name="Skinner E."/>
            <person name="Han Y."/>
            <person name="Muzny D.M."/>
            <person name="Worley K.C."/>
            <person name="Gibbs R.A."/>
        </authorList>
    </citation>
    <scope>NUCLEOTIDE SEQUENCE</scope>
</reference>
<reference evidence="2" key="2">
    <citation type="submission" date="2021-01" db="UniProtKB">
        <authorList>
            <consortium name="EnsemblMetazoa"/>
        </authorList>
    </citation>
    <scope>IDENTIFICATION</scope>
</reference>
<organism evidence="2 3">
    <name type="scientific">Strongylocentrotus purpuratus</name>
    <name type="common">Purple sea urchin</name>
    <dbReference type="NCBI Taxonomy" id="7668"/>
    <lineage>
        <taxon>Eukaryota</taxon>
        <taxon>Metazoa</taxon>
        <taxon>Echinodermata</taxon>
        <taxon>Eleutherozoa</taxon>
        <taxon>Echinozoa</taxon>
        <taxon>Echinoidea</taxon>
        <taxon>Euechinoidea</taxon>
        <taxon>Echinacea</taxon>
        <taxon>Camarodonta</taxon>
        <taxon>Echinidea</taxon>
        <taxon>Strongylocentrotidae</taxon>
        <taxon>Strongylocentrotus</taxon>
    </lineage>
</organism>
<evidence type="ECO:0000256" key="1">
    <source>
        <dbReference type="SAM" id="SignalP"/>
    </source>
</evidence>
<dbReference type="PANTHER" id="PTHR37437">
    <property type="entry name" value="LIPOCALIN-RELATED PROTEIN-RELATED"/>
    <property type="match status" value="1"/>
</dbReference>
<dbReference type="SUPFAM" id="SSF50814">
    <property type="entry name" value="Lipocalins"/>
    <property type="match status" value="1"/>
</dbReference>
<name>A0A7M7NS41_STRPU</name>
<evidence type="ECO:0000313" key="2">
    <source>
        <dbReference type="EnsemblMetazoa" id="XP_030840886"/>
    </source>
</evidence>